<evidence type="ECO:0000256" key="1">
    <source>
        <dbReference type="ARBA" id="ARBA00004613"/>
    </source>
</evidence>
<keyword evidence="4 5" id="KW-0732">Signal</keyword>
<feature type="signal peptide" evidence="5">
    <location>
        <begin position="1"/>
        <end position="19"/>
    </location>
</feature>
<organism evidence="6 7">
    <name type="scientific">Phytophthora palmivora</name>
    <dbReference type="NCBI Taxonomy" id="4796"/>
    <lineage>
        <taxon>Eukaryota</taxon>
        <taxon>Sar</taxon>
        <taxon>Stramenopiles</taxon>
        <taxon>Oomycota</taxon>
        <taxon>Peronosporomycetes</taxon>
        <taxon>Peronosporales</taxon>
        <taxon>Peronosporaceae</taxon>
        <taxon>Phytophthora</taxon>
    </lineage>
</organism>
<proteinExistence type="inferred from homology"/>
<evidence type="ECO:0000256" key="2">
    <source>
        <dbReference type="ARBA" id="ARBA00010400"/>
    </source>
</evidence>
<comment type="domain">
    <text evidence="5">The RxLR-dEER motif acts to carry the protein into the host cell cytoplasm through binding to cell surface phosphatidylinositol-3-phosphate.</text>
</comment>
<comment type="function">
    <text evidence="5">Effector that suppresses plant defense responses during pathogen infection.</text>
</comment>
<feature type="chain" id="PRO_5044953276" description="RxLR effector protein" evidence="5">
    <location>
        <begin position="20"/>
        <end position="118"/>
    </location>
</feature>
<dbReference type="InterPro" id="IPR031825">
    <property type="entry name" value="RXLR"/>
</dbReference>
<evidence type="ECO:0000313" key="6">
    <source>
        <dbReference type="EMBL" id="POM63785.1"/>
    </source>
</evidence>
<gene>
    <name evidence="6" type="ORF">PHPALM_20770</name>
</gene>
<evidence type="ECO:0000313" key="7">
    <source>
        <dbReference type="Proteomes" id="UP000237271"/>
    </source>
</evidence>
<comment type="caution">
    <text evidence="6">The sequence shown here is derived from an EMBL/GenBank/DDBJ whole genome shotgun (WGS) entry which is preliminary data.</text>
</comment>
<name>A0A2P4XE23_9STRA</name>
<comment type="similarity">
    <text evidence="2 5">Belongs to the RxLR effector family.</text>
</comment>
<comment type="subcellular location">
    <subcellularLocation>
        <location evidence="1 5">Secreted</location>
    </subcellularLocation>
</comment>
<keyword evidence="7" id="KW-1185">Reference proteome</keyword>
<dbReference type="OrthoDB" id="145535at2759"/>
<dbReference type="Proteomes" id="UP000237271">
    <property type="component" value="Unassembled WGS sequence"/>
</dbReference>
<evidence type="ECO:0000256" key="3">
    <source>
        <dbReference type="ARBA" id="ARBA00022525"/>
    </source>
</evidence>
<dbReference type="AlphaFoldDB" id="A0A2P4XE23"/>
<dbReference type="Pfam" id="PF16810">
    <property type="entry name" value="RXLR"/>
    <property type="match status" value="1"/>
</dbReference>
<keyword evidence="3 5" id="KW-0964">Secreted</keyword>
<protein>
    <recommendedName>
        <fullName evidence="5">RxLR effector protein</fullName>
    </recommendedName>
</protein>
<evidence type="ECO:0000256" key="5">
    <source>
        <dbReference type="RuleBase" id="RU367124"/>
    </source>
</evidence>
<reference evidence="6 7" key="1">
    <citation type="journal article" date="2017" name="Genome Biol. Evol.">
        <title>Phytophthora megakarya and P. palmivora, closely related causal agents of cacao black pod rot, underwent increases in genome sizes and gene numbers by different mechanisms.</title>
        <authorList>
            <person name="Ali S.S."/>
            <person name="Shao J."/>
            <person name="Lary D.J."/>
            <person name="Kronmiller B."/>
            <person name="Shen D."/>
            <person name="Strem M.D."/>
            <person name="Amoako-Attah I."/>
            <person name="Akrofi A.Y."/>
            <person name="Begoude B.A."/>
            <person name="Ten Hoopen G.M."/>
            <person name="Coulibaly K."/>
            <person name="Kebe B.I."/>
            <person name="Melnick R.L."/>
            <person name="Guiltinan M.J."/>
            <person name="Tyler B.M."/>
            <person name="Meinhardt L.W."/>
            <person name="Bailey B.A."/>
        </authorList>
    </citation>
    <scope>NUCLEOTIDE SEQUENCE [LARGE SCALE GENOMIC DNA]</scope>
    <source>
        <strain evidence="7">sbr112.9</strain>
    </source>
</reference>
<accession>A0A2P4XE23</accession>
<dbReference type="EMBL" id="NCKW01011304">
    <property type="protein sequence ID" value="POM63785.1"/>
    <property type="molecule type" value="Genomic_DNA"/>
</dbReference>
<evidence type="ECO:0000256" key="4">
    <source>
        <dbReference type="ARBA" id="ARBA00022729"/>
    </source>
</evidence>
<sequence length="118" mass="13285">MRQFHILVVIGATFLASSGVYSTTTDSNQVETSKVASPSDSNLRLLRTHHTNVDSEERGLLKPSDEAILAKLAKKLKINPKDYHAQFDPKYSEYMKKLNELIDKRKLEARLNKALGIS</sequence>